<organism evidence="1 2">
    <name type="scientific">Lacticaseibacillus sharpeae JCM 1186 = DSM 20505</name>
    <dbReference type="NCBI Taxonomy" id="1291052"/>
    <lineage>
        <taxon>Bacteria</taxon>
        <taxon>Bacillati</taxon>
        <taxon>Bacillota</taxon>
        <taxon>Bacilli</taxon>
        <taxon>Lactobacillales</taxon>
        <taxon>Lactobacillaceae</taxon>
        <taxon>Lacticaseibacillus</taxon>
    </lineage>
</organism>
<dbReference type="AlphaFoldDB" id="A0A0R1ZNI5"/>
<gene>
    <name evidence="1" type="ORF">FC18_GL001780</name>
</gene>
<dbReference type="Proteomes" id="UP000051679">
    <property type="component" value="Unassembled WGS sequence"/>
</dbReference>
<evidence type="ECO:0000313" key="2">
    <source>
        <dbReference type="Proteomes" id="UP000051679"/>
    </source>
</evidence>
<reference evidence="1 2" key="1">
    <citation type="journal article" date="2015" name="Genome Announc.">
        <title>Expanding the biotechnology potential of lactobacilli through comparative genomics of 213 strains and associated genera.</title>
        <authorList>
            <person name="Sun Z."/>
            <person name="Harris H.M."/>
            <person name="McCann A."/>
            <person name="Guo C."/>
            <person name="Argimon S."/>
            <person name="Zhang W."/>
            <person name="Yang X."/>
            <person name="Jeffery I.B."/>
            <person name="Cooney J.C."/>
            <person name="Kagawa T.F."/>
            <person name="Liu W."/>
            <person name="Song Y."/>
            <person name="Salvetti E."/>
            <person name="Wrobel A."/>
            <person name="Rasinkangas P."/>
            <person name="Parkhill J."/>
            <person name="Rea M.C."/>
            <person name="O'Sullivan O."/>
            <person name="Ritari J."/>
            <person name="Douillard F.P."/>
            <person name="Paul Ross R."/>
            <person name="Yang R."/>
            <person name="Briner A.E."/>
            <person name="Felis G.E."/>
            <person name="de Vos W.M."/>
            <person name="Barrangou R."/>
            <person name="Klaenhammer T.R."/>
            <person name="Caufield P.W."/>
            <person name="Cui Y."/>
            <person name="Zhang H."/>
            <person name="O'Toole P.W."/>
        </authorList>
    </citation>
    <scope>NUCLEOTIDE SEQUENCE [LARGE SCALE GENOMIC DNA]</scope>
    <source>
        <strain evidence="1 2">DSM 20505</strain>
    </source>
</reference>
<comment type="caution">
    <text evidence="1">The sequence shown here is derived from an EMBL/GenBank/DDBJ whole genome shotgun (WGS) entry which is preliminary data.</text>
</comment>
<accession>A0A0R1ZNI5</accession>
<dbReference type="EMBL" id="AYYO01000001">
    <property type="protein sequence ID" value="KRM56648.1"/>
    <property type="molecule type" value="Genomic_DNA"/>
</dbReference>
<protein>
    <submittedName>
        <fullName evidence="1">Uncharacterized protein</fullName>
    </submittedName>
</protein>
<proteinExistence type="predicted"/>
<name>A0A0R1ZNI5_9LACO</name>
<sequence>MTGLNLTTKPSEVVPRPFMRVLHSDDNSITVLIRRENLERKPSQLAGVSLYVLARKGWKLYPPRTKLGVVTEVHPVSKRGLSITVDRWAE</sequence>
<dbReference type="RefSeq" id="WP_054679299.1">
    <property type="nucleotide sequence ID" value="NZ_AYYO01000001.1"/>
</dbReference>
<dbReference type="PATRIC" id="fig|1291052.5.peg.1833"/>
<keyword evidence="2" id="KW-1185">Reference proteome</keyword>
<evidence type="ECO:0000313" key="1">
    <source>
        <dbReference type="EMBL" id="KRM56648.1"/>
    </source>
</evidence>